<dbReference type="Gene3D" id="3.40.50.11460">
    <property type="match status" value="1"/>
</dbReference>
<evidence type="ECO:0000256" key="2">
    <source>
        <dbReference type="ARBA" id="ARBA00023315"/>
    </source>
</evidence>
<dbReference type="RefSeq" id="WP_380056794.1">
    <property type="nucleotide sequence ID" value="NZ_JBHLTC010000044.1"/>
</dbReference>
<evidence type="ECO:0000313" key="6">
    <source>
        <dbReference type="Proteomes" id="UP001589890"/>
    </source>
</evidence>
<dbReference type="SUPFAM" id="SSF51735">
    <property type="entry name" value="NAD(P)-binding Rossmann-fold domains"/>
    <property type="match status" value="2"/>
</dbReference>
<dbReference type="Pfam" id="PF21089">
    <property type="entry name" value="PKS_DH_N"/>
    <property type="match status" value="1"/>
</dbReference>
<dbReference type="PANTHER" id="PTHR43775">
    <property type="entry name" value="FATTY ACID SYNTHASE"/>
    <property type="match status" value="1"/>
</dbReference>
<dbReference type="Pfam" id="PF22621">
    <property type="entry name" value="CurL-like_PKS_C"/>
    <property type="match status" value="1"/>
</dbReference>
<dbReference type="PANTHER" id="PTHR43775:SF51">
    <property type="entry name" value="INACTIVE PHENOLPHTHIOCEROL SYNTHESIS POLYKETIDE SYNTHASE TYPE I PKS1-RELATED"/>
    <property type="match status" value="1"/>
</dbReference>
<dbReference type="InterPro" id="IPR020807">
    <property type="entry name" value="PKS_DH"/>
</dbReference>
<dbReference type="InterPro" id="IPR050091">
    <property type="entry name" value="PKS_NRPS_Biosynth_Enz"/>
</dbReference>
<dbReference type="InterPro" id="IPR049552">
    <property type="entry name" value="PKS_DH_N"/>
</dbReference>
<protein>
    <submittedName>
        <fullName evidence="5">Acyltransferase domain-containing protein</fullName>
    </submittedName>
</protein>
<reference evidence="5 6" key="1">
    <citation type="submission" date="2024-09" db="EMBL/GenBank/DDBJ databases">
        <authorList>
            <person name="Sun Q."/>
            <person name="Mori K."/>
        </authorList>
    </citation>
    <scope>NUCLEOTIDE SEQUENCE [LARGE SCALE GENOMIC DNA]</scope>
    <source>
        <strain evidence="5 6">CGMCC 1.15906</strain>
    </source>
</reference>
<dbReference type="Pfam" id="PF00698">
    <property type="entry name" value="Acyl_transf_1"/>
    <property type="match status" value="1"/>
</dbReference>
<dbReference type="Gene3D" id="3.30.70.3290">
    <property type="match status" value="1"/>
</dbReference>
<dbReference type="InterPro" id="IPR036291">
    <property type="entry name" value="NAD(P)-bd_dom_sf"/>
</dbReference>
<organism evidence="5 6">
    <name type="scientific">Kribbella deserti</name>
    <dbReference type="NCBI Taxonomy" id="1926257"/>
    <lineage>
        <taxon>Bacteria</taxon>
        <taxon>Bacillati</taxon>
        <taxon>Actinomycetota</taxon>
        <taxon>Actinomycetes</taxon>
        <taxon>Propionibacteriales</taxon>
        <taxon>Kribbellaceae</taxon>
        <taxon>Kribbella</taxon>
    </lineage>
</organism>
<dbReference type="InterPro" id="IPR016035">
    <property type="entry name" value="Acyl_Trfase/lysoPLipase"/>
</dbReference>
<comment type="caution">
    <text evidence="5">The sequence shown here is derived from an EMBL/GenBank/DDBJ whole genome shotgun (WGS) entry which is preliminary data.</text>
</comment>
<name>A0ABV6QX01_9ACTN</name>
<dbReference type="SMART" id="SM00827">
    <property type="entry name" value="PKS_AT"/>
    <property type="match status" value="1"/>
</dbReference>
<feature type="active site" description="Proton donor; for dehydratase activity" evidence="3">
    <location>
        <position position="637"/>
    </location>
</feature>
<dbReference type="InterPro" id="IPR049900">
    <property type="entry name" value="PKS_mFAS_DH"/>
</dbReference>
<evidence type="ECO:0000313" key="5">
    <source>
        <dbReference type="EMBL" id="MFC0629172.1"/>
    </source>
</evidence>
<dbReference type="Pfam" id="PF14765">
    <property type="entry name" value="PS-DH"/>
    <property type="match status" value="1"/>
</dbReference>
<dbReference type="SMART" id="SM00826">
    <property type="entry name" value="PKS_DH"/>
    <property type="match status" value="1"/>
</dbReference>
<feature type="region of interest" description="N-terminal hotdog fold" evidence="3">
    <location>
        <begin position="438"/>
        <end position="563"/>
    </location>
</feature>
<dbReference type="InterPro" id="IPR013968">
    <property type="entry name" value="PKS_KR"/>
</dbReference>
<dbReference type="InterPro" id="IPR055123">
    <property type="entry name" value="SpnB-like_Rossmann"/>
</dbReference>
<feature type="active site" description="Proton acceptor; for dehydratase activity" evidence="3">
    <location>
        <position position="469"/>
    </location>
</feature>
<dbReference type="InterPro" id="IPR016036">
    <property type="entry name" value="Malonyl_transacylase_ACP-bd"/>
</dbReference>
<proteinExistence type="predicted"/>
<dbReference type="SUPFAM" id="SSF55048">
    <property type="entry name" value="Probable ACP-binding domain of malonyl-CoA ACP transacylase"/>
    <property type="match status" value="1"/>
</dbReference>
<dbReference type="InterPro" id="IPR042104">
    <property type="entry name" value="PKS_dehydratase_sf"/>
</dbReference>
<dbReference type="Pfam" id="PF08659">
    <property type="entry name" value="KR"/>
    <property type="match status" value="1"/>
</dbReference>
<dbReference type="Gene3D" id="3.40.50.720">
    <property type="entry name" value="NAD(P)-binding Rossmann-like Domain"/>
    <property type="match status" value="1"/>
</dbReference>
<keyword evidence="1" id="KW-0808">Transferase</keyword>
<sequence length="968" mass="101140">MSAKTGNALRDQARKLLDFANARPDLSGADVGYLLATSRASFDRRAAVVGGDREELLAGLKVLAGGQSSPLAVEGSVAGSGTIAYLFSGQGSQRLGMGQELYDAYPNFATAFDTVLEYLDPALRDVMWGQEADLLNQTQYAQPALFAFQVALYRLLEAWGLIPDYLMGHSIGELTAAHLAGVIGLDDAAALVTTRARLMQAAQSGGAMVAIQASEDEVRPTLIEGLTIAAVNSPTSVVIAGDRDAADVLARQWSDNGRKTQQLRVSHAFHSTHMDPILEEFRNAAQQLVYDRPSIPIISNLTGQPHSDYNADYWTDHLRQAVRFADGITALHSHGVTTFVEIGPDAVLAPLAEQILPVGEGSVISTVRRDRPETAEVVAALSRAHCNGAYIRWQEFFGDRPNAEAGDIPTYAFQHERYWLEVVGGGDLGSAGLGAGAHPLLAAVVEMPDGSMVFAGRLSIDCLPWVADHVVFGMVLLPGTALVDLALTAGDRAGCSRLVELNLLAPLVVPEQGGLQLRVTVGAAGDGGLRDVAVHSRLAVAEAESGEWTEHATGVVGLGAAGGISEPAGSWPPVGAMAVGCEDLYERLTEFGYDYGPAFQGLQRCWTLDGSVFAEVALSFYEGGERDSFAFRPELLDSALHALLAGLLDRGGEVALPFSWAGVQVCADAASVDALRVELSPVGENAWAVRAADAAGRAIFSAEMMTTRPVALEALRQAGRQGAHQLFTVRWTPAAIEKETLPAVAQAPGLVAEVGVGWGSAGNSSNRYESLAGLLSSLDGGGPVPAVIVAGLAPGQGMHPDATHSAIAEAVRLIQGVLGDARLSASRLVVLAPNVAGVMGGLVDPALSAVWGLLGTAQSENPDRIILVDWDESELPEGWIGAVLGMAEPQLALRAGEFLVPRLDRLAGAGPRSSAGGVQPRGPQALADGGTVLITGGTGVLGSLAARHLVAEHGVAHLLLASRRGLEA</sequence>
<dbReference type="InterPro" id="IPR001227">
    <property type="entry name" value="Ac_transferase_dom_sf"/>
</dbReference>
<dbReference type="Pfam" id="PF22953">
    <property type="entry name" value="SpnB_Rossmann"/>
    <property type="match status" value="1"/>
</dbReference>
<accession>A0ABV6QX01</accession>
<dbReference type="Gene3D" id="3.10.129.110">
    <property type="entry name" value="Polyketide synthase dehydratase"/>
    <property type="match status" value="1"/>
</dbReference>
<keyword evidence="6" id="KW-1185">Reference proteome</keyword>
<feature type="region of interest" description="C-terminal hotdog fold" evidence="3">
    <location>
        <begin position="576"/>
        <end position="716"/>
    </location>
</feature>
<dbReference type="GO" id="GO:0016746">
    <property type="term" value="F:acyltransferase activity"/>
    <property type="evidence" value="ECO:0007669"/>
    <property type="project" value="UniProtKB-KW"/>
</dbReference>
<dbReference type="InterPro" id="IPR014043">
    <property type="entry name" value="Acyl_transferase_dom"/>
</dbReference>
<dbReference type="SUPFAM" id="SSF52151">
    <property type="entry name" value="FabD/lysophospholipase-like"/>
    <property type="match status" value="1"/>
</dbReference>
<dbReference type="Proteomes" id="UP001589890">
    <property type="component" value="Unassembled WGS sequence"/>
</dbReference>
<evidence type="ECO:0000259" key="4">
    <source>
        <dbReference type="PROSITE" id="PS52019"/>
    </source>
</evidence>
<evidence type="ECO:0000256" key="3">
    <source>
        <dbReference type="PROSITE-ProRule" id="PRU01363"/>
    </source>
</evidence>
<dbReference type="InterPro" id="IPR049551">
    <property type="entry name" value="PKS_DH_C"/>
</dbReference>
<dbReference type="Gene3D" id="3.40.366.10">
    <property type="entry name" value="Malonyl-Coenzyme A Acyl Carrier Protein, domain 2"/>
    <property type="match status" value="1"/>
</dbReference>
<feature type="non-terminal residue" evidence="5">
    <location>
        <position position="968"/>
    </location>
</feature>
<dbReference type="PROSITE" id="PS52019">
    <property type="entry name" value="PKS_MFAS_DH"/>
    <property type="match status" value="1"/>
</dbReference>
<dbReference type="EMBL" id="JBHLTC010000044">
    <property type="protein sequence ID" value="MFC0629172.1"/>
    <property type="molecule type" value="Genomic_DNA"/>
</dbReference>
<feature type="domain" description="PKS/mFAS DH" evidence="4">
    <location>
        <begin position="438"/>
        <end position="716"/>
    </location>
</feature>
<keyword evidence="2 5" id="KW-0012">Acyltransferase</keyword>
<evidence type="ECO:0000256" key="1">
    <source>
        <dbReference type="ARBA" id="ARBA00022679"/>
    </source>
</evidence>
<gene>
    <name evidence="5" type="ORF">ACFFGN_34225</name>
</gene>